<dbReference type="EMBL" id="CAJZBQ010000023">
    <property type="protein sequence ID" value="CAG9319684.1"/>
    <property type="molecule type" value="Genomic_DNA"/>
</dbReference>
<dbReference type="AlphaFoldDB" id="A0AAU9J1E2"/>
<gene>
    <name evidence="2" type="ORF">BSTOLATCC_MIC24235</name>
</gene>
<organism evidence="2 3">
    <name type="scientific">Blepharisma stoltei</name>
    <dbReference type="NCBI Taxonomy" id="1481888"/>
    <lineage>
        <taxon>Eukaryota</taxon>
        <taxon>Sar</taxon>
        <taxon>Alveolata</taxon>
        <taxon>Ciliophora</taxon>
        <taxon>Postciliodesmatophora</taxon>
        <taxon>Heterotrichea</taxon>
        <taxon>Heterotrichida</taxon>
        <taxon>Blepharismidae</taxon>
        <taxon>Blepharisma</taxon>
    </lineage>
</organism>
<comment type="caution">
    <text evidence="2">The sequence shown here is derived from an EMBL/GenBank/DDBJ whole genome shotgun (WGS) entry which is preliminary data.</text>
</comment>
<keyword evidence="3" id="KW-1185">Reference proteome</keyword>
<dbReference type="Proteomes" id="UP001162131">
    <property type="component" value="Unassembled WGS sequence"/>
</dbReference>
<evidence type="ECO:0000313" key="2">
    <source>
        <dbReference type="EMBL" id="CAG9319684.1"/>
    </source>
</evidence>
<accession>A0AAU9J1E2</accession>
<reference evidence="2" key="1">
    <citation type="submission" date="2021-09" db="EMBL/GenBank/DDBJ databases">
        <authorList>
            <consortium name="AG Swart"/>
            <person name="Singh M."/>
            <person name="Singh A."/>
            <person name="Seah K."/>
            <person name="Emmerich C."/>
        </authorList>
    </citation>
    <scope>NUCLEOTIDE SEQUENCE</scope>
    <source>
        <strain evidence="2">ATCC30299</strain>
    </source>
</reference>
<evidence type="ECO:0000313" key="3">
    <source>
        <dbReference type="Proteomes" id="UP001162131"/>
    </source>
</evidence>
<evidence type="ECO:0000256" key="1">
    <source>
        <dbReference type="SAM" id="MobiDB-lite"/>
    </source>
</evidence>
<sequence length="253" mass="28645">MGCGSNKGPVVADDKLIKLKTFKPSPAVKLPPEAAEGFIKVLKSKSSNISKFSSLSKNTSSFFTAQPPDEPLTQLNSDKGDHNNPIENNLIEEISNIPLKHLEPEIFEIHEIEAMTNETPETAKQDLISNENFVSVEDKIETGNHQVIDMIDLESQKENEKKLISEDVDMIDLEAQKENEKKLISEEEKSAPREEQDLEMLKSQKEEIEKKAAEDAEKLEYEKKLAEEEDLELQKILMSSMINEAQEITEKYT</sequence>
<name>A0AAU9J1E2_9CILI</name>
<feature type="region of interest" description="Disordered" evidence="1">
    <location>
        <begin position="179"/>
        <end position="198"/>
    </location>
</feature>
<proteinExistence type="predicted"/>
<protein>
    <submittedName>
        <fullName evidence="2">Uncharacterized protein</fullName>
    </submittedName>
</protein>